<proteinExistence type="predicted"/>
<protein>
    <submittedName>
        <fullName evidence="1">3485_t:CDS:1</fullName>
    </submittedName>
</protein>
<dbReference type="Proteomes" id="UP000789525">
    <property type="component" value="Unassembled WGS sequence"/>
</dbReference>
<dbReference type="EMBL" id="CAJVPT010017626">
    <property type="protein sequence ID" value="CAG8627758.1"/>
    <property type="molecule type" value="Genomic_DNA"/>
</dbReference>
<accession>A0ACA9N2Q8</accession>
<feature type="non-terminal residue" evidence="1">
    <location>
        <position position="1"/>
    </location>
</feature>
<evidence type="ECO:0000313" key="2">
    <source>
        <dbReference type="Proteomes" id="UP000789525"/>
    </source>
</evidence>
<name>A0ACA9N2Q8_9GLOM</name>
<keyword evidence="2" id="KW-1185">Reference proteome</keyword>
<reference evidence="1" key="1">
    <citation type="submission" date="2021-06" db="EMBL/GenBank/DDBJ databases">
        <authorList>
            <person name="Kallberg Y."/>
            <person name="Tangrot J."/>
            <person name="Rosling A."/>
        </authorList>
    </citation>
    <scope>NUCLEOTIDE SEQUENCE</scope>
    <source>
        <strain evidence="1">CL356</strain>
    </source>
</reference>
<evidence type="ECO:0000313" key="1">
    <source>
        <dbReference type="EMBL" id="CAG8627758.1"/>
    </source>
</evidence>
<sequence length="1024" mass="118633">EAAPRSNNHTEEQAGTNRVRPMPERELGASSTQQQTRLKPQRLPSSNMDDKKGIHKIVKRRRALRQDDAQQVAKLVSLSFPDKRRQRERKRRGHIRKMGRVKDREDQAGPNENYVNWLSRSSKTFPIHPPLSRKGEEPNQHSRLCLRNCNWHFVNDPLETNKMRPSINTELKKTLHWQGAHNSHLKVYSEPLKGQETRFMERGPMDPISRHHTGSRNLTPDMPPEDELPAEKLYSNYPDSDEVYTCQLVCILKNIFNSKSRIQWSFMEVMRPSNMDGWRLMNYRDLKRWDIRRASGNMTYNDESQDSDIWSSNSLAQFLSITFHSWVDDSLESYYVDQELSTRTKLASLFASIMQTDVTRAHWYDILNSPSRKSNLIPGSLERPLPPSVLIACNHPVFSDMVATPNEEVLPWNCDDPIVFFAAQYRSVTPSRWARVNFPKLSEPWKVDLCPPYLRGAAPSSYKTRVERQLSPKCVVIVTTKRKPRRKATSTPKNKQVPKRSDQCQKLPLSKIKGSAARQSRYMPGEWMRGASSIRLQTPERAQKTSSYSLYDNREVHEIAKKRLIWKQDDKWRVANLISSTLPDKPKQRKRKRRGYIRKLECGEDQAASNENYVNWLSRSSKTFPPLSRKGEEPSQHSHVFKTVTGFSQKTLYKPTDRSPRRPLNWGRLRIGEHPGIVMLSRLRAKKLALWSVVQWNLSLVIILGPGILPQACHQGRTYQEKISVQVIPNQMGDVMRPSNTTWWRFMNHRDIKRWDSRRASGNMVYNDESPDSDIWSSNSLAQFLFTVSYSWWGHSLQSHYVKQELSTRMRLASLFASIMKTDITRTHWYGILNSPFRNTNLISGSLERPLPPSVLTACNHPVFSDVVATPNEAVLPWGYDGPIVLFAAQYRSGDLDDGVTQLAHSLQSGINILILYYLETRHDTDQFLPNWMYLYGIVYFESGFRVYTHYPLYQAELSTGSGVGGWSARSSYVDYDLTHIFEPYTYEREMAIAALLRIQSHMRFVLNRLRGWDGVVQQFNAIE</sequence>
<comment type="caution">
    <text evidence="1">The sequence shown here is derived from an EMBL/GenBank/DDBJ whole genome shotgun (WGS) entry which is preliminary data.</text>
</comment>
<organism evidence="1 2">
    <name type="scientific">Acaulospora colombiana</name>
    <dbReference type="NCBI Taxonomy" id="27376"/>
    <lineage>
        <taxon>Eukaryota</taxon>
        <taxon>Fungi</taxon>
        <taxon>Fungi incertae sedis</taxon>
        <taxon>Mucoromycota</taxon>
        <taxon>Glomeromycotina</taxon>
        <taxon>Glomeromycetes</taxon>
        <taxon>Diversisporales</taxon>
        <taxon>Acaulosporaceae</taxon>
        <taxon>Acaulospora</taxon>
    </lineage>
</organism>
<gene>
    <name evidence="1" type="ORF">ACOLOM_LOCUS7534</name>
</gene>